<dbReference type="SUPFAM" id="SSF54427">
    <property type="entry name" value="NTF2-like"/>
    <property type="match status" value="1"/>
</dbReference>
<evidence type="ECO:0000313" key="2">
    <source>
        <dbReference type="EMBL" id="MCV2873254.1"/>
    </source>
</evidence>
<dbReference type="Proteomes" id="UP001652564">
    <property type="component" value="Unassembled WGS sequence"/>
</dbReference>
<dbReference type="RefSeq" id="WP_263740459.1">
    <property type="nucleotide sequence ID" value="NZ_JAOWKZ010000003.1"/>
</dbReference>
<dbReference type="InterPro" id="IPR037401">
    <property type="entry name" value="SnoaL-like"/>
</dbReference>
<organism evidence="2 3">
    <name type="scientific">Albidovulum litorale</name>
    <dbReference type="NCBI Taxonomy" id="2984134"/>
    <lineage>
        <taxon>Bacteria</taxon>
        <taxon>Pseudomonadati</taxon>
        <taxon>Pseudomonadota</taxon>
        <taxon>Alphaproteobacteria</taxon>
        <taxon>Rhodobacterales</taxon>
        <taxon>Paracoccaceae</taxon>
        <taxon>Albidovulum</taxon>
    </lineage>
</organism>
<feature type="domain" description="SnoaL-like" evidence="1">
    <location>
        <begin position="8"/>
        <end position="109"/>
    </location>
</feature>
<reference evidence="2 3" key="1">
    <citation type="submission" date="2022-10" db="EMBL/GenBank/DDBJ databases">
        <title>Defluviimonas sp. nov., isolated from ocean surface sediments.</title>
        <authorList>
            <person name="He W."/>
            <person name="Wang L."/>
            <person name="Zhang D.-F."/>
        </authorList>
    </citation>
    <scope>NUCLEOTIDE SEQUENCE [LARGE SCALE GENOMIC DNA]</scope>
    <source>
        <strain evidence="2 3">WL0050</strain>
    </source>
</reference>
<keyword evidence="3" id="KW-1185">Reference proteome</keyword>
<accession>A0ABT2ZQI5</accession>
<dbReference type="Pfam" id="PF12680">
    <property type="entry name" value="SnoaL_2"/>
    <property type="match status" value="1"/>
</dbReference>
<sequence length="141" mass="15771">MTNLELLQDWYNRVWVKADLDAIDTYFAPRAGADGIMPDGQVGVEDFKALVPALLALVRDLSIDIERSHEIGDWLWTQIVVKASTAHGIDPILARGQVMVRIEDGKITEAYNCFDFITFFEQAGLLPQDAFMLLLSGEKLS</sequence>
<evidence type="ECO:0000259" key="1">
    <source>
        <dbReference type="Pfam" id="PF12680"/>
    </source>
</evidence>
<dbReference type="InterPro" id="IPR032710">
    <property type="entry name" value="NTF2-like_dom_sf"/>
</dbReference>
<evidence type="ECO:0000313" key="3">
    <source>
        <dbReference type="Proteomes" id="UP001652564"/>
    </source>
</evidence>
<gene>
    <name evidence="2" type="ORF">OEZ71_13215</name>
</gene>
<comment type="caution">
    <text evidence="2">The sequence shown here is derived from an EMBL/GenBank/DDBJ whole genome shotgun (WGS) entry which is preliminary data.</text>
</comment>
<protein>
    <submittedName>
        <fullName evidence="2">Ester cyclase</fullName>
    </submittedName>
</protein>
<proteinExistence type="predicted"/>
<name>A0ABT2ZQI5_9RHOB</name>
<dbReference type="EMBL" id="JAOWKZ010000003">
    <property type="protein sequence ID" value="MCV2873254.1"/>
    <property type="molecule type" value="Genomic_DNA"/>
</dbReference>
<dbReference type="Gene3D" id="3.10.450.50">
    <property type="match status" value="1"/>
</dbReference>